<feature type="domain" description="Phospholipid/glycerol acyltransferase" evidence="3">
    <location>
        <begin position="40"/>
        <end position="170"/>
    </location>
</feature>
<feature type="transmembrane region" description="Helical" evidence="2">
    <location>
        <begin position="332"/>
        <end position="352"/>
    </location>
</feature>
<keyword evidence="2" id="KW-0812">Transmembrane</keyword>
<evidence type="ECO:0000256" key="2">
    <source>
        <dbReference type="SAM" id="Phobius"/>
    </source>
</evidence>
<dbReference type="SUPFAM" id="SSF69593">
    <property type="entry name" value="Glycerol-3-phosphate (1)-acyltransferase"/>
    <property type="match status" value="1"/>
</dbReference>
<evidence type="ECO:0000313" key="4">
    <source>
        <dbReference type="EMBL" id="KAF9792919.1"/>
    </source>
</evidence>
<protein>
    <recommendedName>
        <fullName evidence="3">Phospholipid/glycerol acyltransferase domain-containing protein</fullName>
    </recommendedName>
</protein>
<keyword evidence="5" id="KW-1185">Reference proteome</keyword>
<dbReference type="GO" id="GO:0004366">
    <property type="term" value="F:glycerol-3-phosphate O-acyltransferase activity"/>
    <property type="evidence" value="ECO:0007669"/>
    <property type="project" value="TreeGrafter"/>
</dbReference>
<proteinExistence type="predicted"/>
<dbReference type="PANTHER" id="PTHR31605:SF0">
    <property type="entry name" value="GLYCEROL-3-PHOSPHATE O-ACYLTRANSFERASE 1"/>
    <property type="match status" value="1"/>
</dbReference>
<reference evidence="4" key="1">
    <citation type="journal article" date="2020" name="Nat. Commun.">
        <title>Large-scale genome sequencing of mycorrhizal fungi provides insights into the early evolution of symbiotic traits.</title>
        <authorList>
            <person name="Miyauchi S."/>
            <person name="Kiss E."/>
            <person name="Kuo A."/>
            <person name="Drula E."/>
            <person name="Kohler A."/>
            <person name="Sanchez-Garcia M."/>
            <person name="Morin E."/>
            <person name="Andreopoulos B."/>
            <person name="Barry K.W."/>
            <person name="Bonito G."/>
            <person name="Buee M."/>
            <person name="Carver A."/>
            <person name="Chen C."/>
            <person name="Cichocki N."/>
            <person name="Clum A."/>
            <person name="Culley D."/>
            <person name="Crous P.W."/>
            <person name="Fauchery L."/>
            <person name="Girlanda M."/>
            <person name="Hayes R.D."/>
            <person name="Keri Z."/>
            <person name="LaButti K."/>
            <person name="Lipzen A."/>
            <person name="Lombard V."/>
            <person name="Magnuson J."/>
            <person name="Maillard F."/>
            <person name="Murat C."/>
            <person name="Nolan M."/>
            <person name="Ohm R.A."/>
            <person name="Pangilinan J."/>
            <person name="Pereira M.F."/>
            <person name="Perotto S."/>
            <person name="Peter M."/>
            <person name="Pfister S."/>
            <person name="Riley R."/>
            <person name="Sitrit Y."/>
            <person name="Stielow J.B."/>
            <person name="Szollosi G."/>
            <person name="Zifcakova L."/>
            <person name="Stursova M."/>
            <person name="Spatafora J.W."/>
            <person name="Tedersoo L."/>
            <person name="Vaario L.M."/>
            <person name="Yamada A."/>
            <person name="Yan M."/>
            <person name="Wang P."/>
            <person name="Xu J."/>
            <person name="Bruns T."/>
            <person name="Baldrian P."/>
            <person name="Vilgalys R."/>
            <person name="Dunand C."/>
            <person name="Henrissat B."/>
            <person name="Grigoriev I.V."/>
            <person name="Hibbett D."/>
            <person name="Nagy L.G."/>
            <person name="Martin F.M."/>
        </authorList>
    </citation>
    <scope>NUCLEOTIDE SEQUENCE</scope>
    <source>
        <strain evidence="4">UH-Tt-Lm1</strain>
    </source>
</reference>
<dbReference type="InterPro" id="IPR002123">
    <property type="entry name" value="Plipid/glycerol_acylTrfase"/>
</dbReference>
<dbReference type="GO" id="GO:0016287">
    <property type="term" value="F:glycerone-phosphate O-acyltransferase activity"/>
    <property type="evidence" value="ECO:0007669"/>
    <property type="project" value="TreeGrafter"/>
</dbReference>
<dbReference type="EMBL" id="WIUZ02000001">
    <property type="protein sequence ID" value="KAF9792919.1"/>
    <property type="molecule type" value="Genomic_DNA"/>
</dbReference>
<evidence type="ECO:0000256" key="1">
    <source>
        <dbReference type="SAM" id="MobiDB-lite"/>
    </source>
</evidence>
<dbReference type="GO" id="GO:0008654">
    <property type="term" value="P:phospholipid biosynthetic process"/>
    <property type="evidence" value="ECO:0007669"/>
    <property type="project" value="TreeGrafter"/>
</dbReference>
<dbReference type="Proteomes" id="UP000736335">
    <property type="component" value="Unassembled WGS sequence"/>
</dbReference>
<evidence type="ECO:0000313" key="5">
    <source>
        <dbReference type="Proteomes" id="UP000736335"/>
    </source>
</evidence>
<dbReference type="Pfam" id="PF01553">
    <property type="entry name" value="Acyltransferase"/>
    <property type="match status" value="1"/>
</dbReference>
<accession>A0A9P6HQR5</accession>
<dbReference type="SMART" id="SM00563">
    <property type="entry name" value="PlsC"/>
    <property type="match status" value="1"/>
</dbReference>
<reference evidence="4" key="2">
    <citation type="submission" date="2020-11" db="EMBL/GenBank/DDBJ databases">
        <authorList>
            <consortium name="DOE Joint Genome Institute"/>
            <person name="Kuo A."/>
            <person name="Miyauchi S."/>
            <person name="Kiss E."/>
            <person name="Drula E."/>
            <person name="Kohler A."/>
            <person name="Sanchez-Garcia M."/>
            <person name="Andreopoulos B."/>
            <person name="Barry K.W."/>
            <person name="Bonito G."/>
            <person name="Buee M."/>
            <person name="Carver A."/>
            <person name="Chen C."/>
            <person name="Cichocki N."/>
            <person name="Clum A."/>
            <person name="Culley D."/>
            <person name="Crous P.W."/>
            <person name="Fauchery L."/>
            <person name="Girlanda M."/>
            <person name="Hayes R."/>
            <person name="Keri Z."/>
            <person name="Labutti K."/>
            <person name="Lipzen A."/>
            <person name="Lombard V."/>
            <person name="Magnuson J."/>
            <person name="Maillard F."/>
            <person name="Morin E."/>
            <person name="Murat C."/>
            <person name="Nolan M."/>
            <person name="Ohm R."/>
            <person name="Pangilinan J."/>
            <person name="Pereira M."/>
            <person name="Perotto S."/>
            <person name="Peter M."/>
            <person name="Riley R."/>
            <person name="Sitrit Y."/>
            <person name="Stielow B."/>
            <person name="Szollosi G."/>
            <person name="Zifcakova L."/>
            <person name="Stursova M."/>
            <person name="Spatafora J.W."/>
            <person name="Tedersoo L."/>
            <person name="Vaario L.-M."/>
            <person name="Yamada A."/>
            <person name="Yan M."/>
            <person name="Wang P."/>
            <person name="Xu J."/>
            <person name="Bruns T."/>
            <person name="Baldrian P."/>
            <person name="Vilgalys R."/>
            <person name="Henrissat B."/>
            <person name="Grigoriev I.V."/>
            <person name="Hibbett D."/>
            <person name="Nagy L.G."/>
            <person name="Martin F.M."/>
        </authorList>
    </citation>
    <scope>NUCLEOTIDE SEQUENCE</scope>
    <source>
        <strain evidence="4">UH-Tt-Lm1</strain>
    </source>
</reference>
<dbReference type="CDD" id="cd07992">
    <property type="entry name" value="LPLAT_AAK14816-like"/>
    <property type="match status" value="1"/>
</dbReference>
<sequence length="612" mass="68647">MTEAYVAHRIIRKLAHWGVWAFFTRFEVINGENMPDGGPVIITATHHNMMLDPAILSASVPNQRIMHYWSKASLFANPIANYVLTSSGCIPVERKSKDRMVLFKGTFDTLRNDKAVALFPEGTSYTEPKIMQVKDGAAWAALEYAKIQREQPAGNGSKGIVIVPVAIVYTNKPKYRSDVLVNYGKPIVVDDYLEEFLSEKEGAARSAAKRLTRDIEDWLIKSTINAPDWDTLYSARMARDLLWPNEKSINLKDFVDISQTLVDLLSNPNLTPNARNVKERLLEYYSLLESAGLTNSVLSSLPLPRTLDPNQPVPLPSRLYTLMVLLRDTLALSIRLPFFLFPVIVHLPVYILSRLGAQLAKDEVETQAQNKVVVGLVLSVLFIYPTAFLLLWAFMMYTPLGALISAGIVWLLAVYHNRLILDHYERAKNLLAAWRVLVGVWIPKSWDLSGSALGQYTTPFIPPENPWVQPRANSDEPAPAVALSPPHRGKHRRKAPSRRLIRHVLRARVEAVKALVSFIAQIEKGAPVERRVKASKHLAELYGNGEEKWRNGREVIAFLRKRGATVAGLEETIRFEGEWVGEAASSDWEGETSDAKEDDLVWVPSSSLSSSK</sequence>
<feature type="transmembrane region" description="Helical" evidence="2">
    <location>
        <begin position="400"/>
        <end position="421"/>
    </location>
</feature>
<evidence type="ECO:0000259" key="3">
    <source>
        <dbReference type="SMART" id="SM00563"/>
    </source>
</evidence>
<feature type="region of interest" description="Disordered" evidence="1">
    <location>
        <begin position="472"/>
        <end position="493"/>
    </location>
</feature>
<organism evidence="4 5">
    <name type="scientific">Thelephora terrestris</name>
    <dbReference type="NCBI Taxonomy" id="56493"/>
    <lineage>
        <taxon>Eukaryota</taxon>
        <taxon>Fungi</taxon>
        <taxon>Dikarya</taxon>
        <taxon>Basidiomycota</taxon>
        <taxon>Agaricomycotina</taxon>
        <taxon>Agaricomycetes</taxon>
        <taxon>Thelephorales</taxon>
        <taxon>Thelephoraceae</taxon>
        <taxon>Thelephora</taxon>
    </lineage>
</organism>
<dbReference type="InterPro" id="IPR052744">
    <property type="entry name" value="GPAT/DAPAT"/>
</dbReference>
<gene>
    <name evidence="4" type="ORF">BJ322DRAFT_1032074</name>
</gene>
<dbReference type="OrthoDB" id="1044435at2759"/>
<keyword evidence="2" id="KW-1133">Transmembrane helix</keyword>
<feature type="transmembrane region" description="Helical" evidence="2">
    <location>
        <begin position="372"/>
        <end position="394"/>
    </location>
</feature>
<keyword evidence="2" id="KW-0472">Membrane</keyword>
<name>A0A9P6HQR5_9AGAM</name>
<dbReference type="PANTHER" id="PTHR31605">
    <property type="entry name" value="GLYCEROL-3-PHOSPHATE O-ACYLTRANSFERASE 1"/>
    <property type="match status" value="1"/>
</dbReference>
<comment type="caution">
    <text evidence="4">The sequence shown here is derived from an EMBL/GenBank/DDBJ whole genome shotgun (WGS) entry which is preliminary data.</text>
</comment>
<dbReference type="AlphaFoldDB" id="A0A9P6HQR5"/>